<evidence type="ECO:0000313" key="7">
    <source>
        <dbReference type="EMBL" id="OGI52770.1"/>
    </source>
</evidence>
<reference evidence="7 8" key="1">
    <citation type="journal article" date="2016" name="Nat. Commun.">
        <title>Thousands of microbial genomes shed light on interconnected biogeochemical processes in an aquifer system.</title>
        <authorList>
            <person name="Anantharaman K."/>
            <person name="Brown C.T."/>
            <person name="Hug L.A."/>
            <person name="Sharon I."/>
            <person name="Castelle C.J."/>
            <person name="Probst A.J."/>
            <person name="Thomas B.C."/>
            <person name="Singh A."/>
            <person name="Wilkins M.J."/>
            <person name="Karaoz U."/>
            <person name="Brodie E.L."/>
            <person name="Williams K.H."/>
            <person name="Hubbard S.S."/>
            <person name="Banfield J.F."/>
        </authorList>
    </citation>
    <scope>NUCLEOTIDE SEQUENCE [LARGE SCALE GENOMIC DNA]</scope>
</reference>
<dbReference type="GO" id="GO:0009055">
    <property type="term" value="F:electron transfer activity"/>
    <property type="evidence" value="ECO:0007669"/>
    <property type="project" value="InterPro"/>
</dbReference>
<gene>
    <name evidence="7" type="ORF">A3A87_02490</name>
</gene>
<dbReference type="Gene3D" id="2.140.10.20">
    <property type="entry name" value="C-terminal (heme d1) domain of cytochrome cd1-nitrite reductase"/>
    <property type="match status" value="2"/>
</dbReference>
<evidence type="ECO:0000256" key="5">
    <source>
        <dbReference type="SAM" id="SignalP"/>
    </source>
</evidence>
<dbReference type="SUPFAM" id="SSF46626">
    <property type="entry name" value="Cytochrome c"/>
    <property type="match status" value="1"/>
</dbReference>
<dbReference type="InterPro" id="IPR003143">
    <property type="entry name" value="Cyt_cd1_C_sf"/>
</dbReference>
<dbReference type="STRING" id="1817768.A3A87_02490"/>
<accession>A0A1F6U600</accession>
<dbReference type="InterPro" id="IPR009056">
    <property type="entry name" value="Cyt_c-like_dom"/>
</dbReference>
<keyword evidence="5" id="KW-0732">Signal</keyword>
<dbReference type="InterPro" id="IPR011048">
    <property type="entry name" value="Haem_d1_sf"/>
</dbReference>
<dbReference type="GO" id="GO:0046872">
    <property type="term" value="F:metal ion binding"/>
    <property type="evidence" value="ECO:0007669"/>
    <property type="project" value="UniProtKB-KW"/>
</dbReference>
<keyword evidence="3 4" id="KW-0408">Iron</keyword>
<feature type="signal peptide" evidence="5">
    <location>
        <begin position="1"/>
        <end position="20"/>
    </location>
</feature>
<feature type="domain" description="Cytochrome c" evidence="6">
    <location>
        <begin position="21"/>
        <end position="99"/>
    </location>
</feature>
<feature type="chain" id="PRO_5009526989" evidence="5">
    <location>
        <begin position="21"/>
        <end position="544"/>
    </location>
</feature>
<protein>
    <submittedName>
        <fullName evidence="7">Cytochrome C oxidase Cbb3</fullName>
    </submittedName>
</protein>
<name>A0A1F6U600_9PROT</name>
<evidence type="ECO:0000256" key="1">
    <source>
        <dbReference type="ARBA" id="ARBA00022617"/>
    </source>
</evidence>
<keyword evidence="2 4" id="KW-0479">Metal-binding</keyword>
<dbReference type="Pfam" id="PF02239">
    <property type="entry name" value="Cytochrom_D1"/>
    <property type="match status" value="2"/>
</dbReference>
<organism evidence="7 8">
    <name type="scientific">Candidatus Muproteobacteria bacterium RIFCSPLOWO2_01_FULL_60_18</name>
    <dbReference type="NCBI Taxonomy" id="1817768"/>
    <lineage>
        <taxon>Bacteria</taxon>
        <taxon>Pseudomonadati</taxon>
        <taxon>Pseudomonadota</taxon>
        <taxon>Candidatus Muproteobacteria</taxon>
    </lineage>
</organism>
<dbReference type="AlphaFoldDB" id="A0A1F6U600"/>
<evidence type="ECO:0000313" key="8">
    <source>
        <dbReference type="Proteomes" id="UP000179037"/>
    </source>
</evidence>
<sequence length="544" mass="60549">MNKVFILIFPLFSVISVAFAFSVNDTGTLYNEHCASCHGADRFGKMGPALLPENLGRLKREEAVAAIHDGRIATQMPAFKDKLAAEQIAQLAELIYQPLAEVPPWGMTEIRASHLLHVKPGEKLSDKPVFKVRDPLNLFIVVELGDHHATLLDGDRFEPIARFPTRFALHGGPKYSPDGRYVYFASRDGWISKYDIYNLKFIAEVRAGINTRNAAVSGDGKYVAVGNYLPHSIVILDARDLTPLKVIEVKGREGKTSRVSAVYDAAPRKSFIAALKDIPEVWEIPYDEKAEPIYPGLVHDYRMGEALAAKGPFDSGHPGPRPAGALKRVQSCSRQDCPVRRIRLEDYLDDFFFDQPYEHLIGAARNGKNGQVLNLIVGRKIADVDLPGLPHLGSGITWDWQGTPVLATPNLKEGVVSIIDMESWKTIKRIETLGPGFFMRSHENTPYAWVDVMMSPKDEDKIQIIDKRTLKVVKTLTPAPGKTAAHTEFTRDGKYALVSVWEMDGALVVYDAATFKEVKRLPMKKPSGKYNVYNKITRSSGTSH</sequence>
<evidence type="ECO:0000256" key="4">
    <source>
        <dbReference type="PROSITE-ProRule" id="PRU00433"/>
    </source>
</evidence>
<dbReference type="PANTHER" id="PTHR47197">
    <property type="entry name" value="PROTEIN NIRF"/>
    <property type="match status" value="1"/>
</dbReference>
<dbReference type="EMBL" id="MFTC01000007">
    <property type="protein sequence ID" value="OGI52770.1"/>
    <property type="molecule type" value="Genomic_DNA"/>
</dbReference>
<dbReference type="Gene3D" id="1.10.760.10">
    <property type="entry name" value="Cytochrome c-like domain"/>
    <property type="match status" value="1"/>
</dbReference>
<dbReference type="PANTHER" id="PTHR47197:SF3">
    <property type="entry name" value="DIHYDRO-HEME D1 DEHYDROGENASE"/>
    <property type="match status" value="1"/>
</dbReference>
<dbReference type="InterPro" id="IPR036909">
    <property type="entry name" value="Cyt_c-like_dom_sf"/>
</dbReference>
<dbReference type="GO" id="GO:0020037">
    <property type="term" value="F:heme binding"/>
    <property type="evidence" value="ECO:0007669"/>
    <property type="project" value="InterPro"/>
</dbReference>
<comment type="caution">
    <text evidence="7">The sequence shown here is derived from an EMBL/GenBank/DDBJ whole genome shotgun (WGS) entry which is preliminary data.</text>
</comment>
<evidence type="ECO:0000259" key="6">
    <source>
        <dbReference type="PROSITE" id="PS51007"/>
    </source>
</evidence>
<dbReference type="Proteomes" id="UP000179037">
    <property type="component" value="Unassembled WGS sequence"/>
</dbReference>
<dbReference type="InterPro" id="IPR051200">
    <property type="entry name" value="Host-pathogen_enzymatic-act"/>
</dbReference>
<keyword evidence="1 4" id="KW-0349">Heme</keyword>
<dbReference type="CDD" id="cd20777">
    <property type="entry name" value="8prop_heme-binding_NirN"/>
    <property type="match status" value="1"/>
</dbReference>
<dbReference type="PROSITE" id="PS51007">
    <property type="entry name" value="CYTC"/>
    <property type="match status" value="1"/>
</dbReference>
<evidence type="ECO:0000256" key="2">
    <source>
        <dbReference type="ARBA" id="ARBA00022723"/>
    </source>
</evidence>
<proteinExistence type="predicted"/>
<dbReference type="SUPFAM" id="SSF51004">
    <property type="entry name" value="C-terminal (heme d1) domain of cytochrome cd1-nitrite reductase"/>
    <property type="match status" value="1"/>
</dbReference>
<dbReference type="Pfam" id="PF13442">
    <property type="entry name" value="Cytochrome_CBB3"/>
    <property type="match status" value="1"/>
</dbReference>
<evidence type="ECO:0000256" key="3">
    <source>
        <dbReference type="ARBA" id="ARBA00023004"/>
    </source>
</evidence>